<dbReference type="OrthoDB" id="204305at2759"/>
<name>A0A4D9CVT8_9STRA</name>
<sequence>MLWGWLHGMPEAQPKVGNTFVNSQRQQNSTKGYITVIEGYPRLPVEQKKISPSGPNDIEGLTDSELDRLHIATVGLQDFMSTALCHQMS</sequence>
<accession>A0A4D9CVT8</accession>
<proteinExistence type="predicted"/>
<evidence type="ECO:0000313" key="1">
    <source>
        <dbReference type="EMBL" id="TFJ83046.1"/>
    </source>
</evidence>
<reference evidence="1 2" key="1">
    <citation type="submission" date="2019-01" db="EMBL/GenBank/DDBJ databases">
        <title>Nuclear Genome Assembly of the Microalgal Biofuel strain Nannochloropsis salina CCMP1776.</title>
        <authorList>
            <person name="Hovde B."/>
        </authorList>
    </citation>
    <scope>NUCLEOTIDE SEQUENCE [LARGE SCALE GENOMIC DNA]</scope>
    <source>
        <strain evidence="1 2">CCMP1776</strain>
    </source>
</reference>
<protein>
    <submittedName>
        <fullName evidence="1">Uncharacterized protein</fullName>
    </submittedName>
</protein>
<keyword evidence="2" id="KW-1185">Reference proteome</keyword>
<dbReference type="AlphaFoldDB" id="A0A4D9CVT8"/>
<dbReference type="Proteomes" id="UP000355283">
    <property type="component" value="Unassembled WGS sequence"/>
</dbReference>
<comment type="caution">
    <text evidence="1">The sequence shown here is derived from an EMBL/GenBank/DDBJ whole genome shotgun (WGS) entry which is preliminary data.</text>
</comment>
<organism evidence="1 2">
    <name type="scientific">Nannochloropsis salina CCMP1776</name>
    <dbReference type="NCBI Taxonomy" id="1027361"/>
    <lineage>
        <taxon>Eukaryota</taxon>
        <taxon>Sar</taxon>
        <taxon>Stramenopiles</taxon>
        <taxon>Ochrophyta</taxon>
        <taxon>Eustigmatophyceae</taxon>
        <taxon>Eustigmatales</taxon>
        <taxon>Monodopsidaceae</taxon>
        <taxon>Microchloropsis</taxon>
        <taxon>Microchloropsis salina</taxon>
    </lineage>
</organism>
<gene>
    <name evidence="1" type="ORF">NSK_005669</name>
</gene>
<evidence type="ECO:0000313" key="2">
    <source>
        <dbReference type="Proteomes" id="UP000355283"/>
    </source>
</evidence>
<dbReference type="EMBL" id="SDOX01000078">
    <property type="protein sequence ID" value="TFJ83046.1"/>
    <property type="molecule type" value="Genomic_DNA"/>
</dbReference>